<dbReference type="Gene3D" id="3.60.20.10">
    <property type="entry name" value="Glutamine Phosphoribosylpyrophosphate, subunit 1, domain 1"/>
    <property type="match status" value="1"/>
</dbReference>
<dbReference type="PANTHER" id="PTHR39328">
    <property type="entry name" value="BLL2871 PROTEIN"/>
    <property type="match status" value="1"/>
</dbReference>
<accession>A0A6J4TVX4</accession>
<organism evidence="1">
    <name type="scientific">uncultured Solirubrobacteraceae bacterium</name>
    <dbReference type="NCBI Taxonomy" id="1162706"/>
    <lineage>
        <taxon>Bacteria</taxon>
        <taxon>Bacillati</taxon>
        <taxon>Actinomycetota</taxon>
        <taxon>Thermoleophilia</taxon>
        <taxon>Solirubrobacterales</taxon>
        <taxon>Solirubrobacteraceae</taxon>
        <taxon>environmental samples</taxon>
    </lineage>
</organism>
<dbReference type="EMBL" id="CADCVS010000530">
    <property type="protein sequence ID" value="CAA9533933.1"/>
    <property type="molecule type" value="Genomic_DNA"/>
</dbReference>
<reference evidence="1" key="1">
    <citation type="submission" date="2020-02" db="EMBL/GenBank/DDBJ databases">
        <authorList>
            <person name="Meier V. D."/>
        </authorList>
    </citation>
    <scope>NUCLEOTIDE SEQUENCE</scope>
    <source>
        <strain evidence="1">AVDCRST_MAG30</strain>
    </source>
</reference>
<gene>
    <name evidence="1" type="ORF">AVDCRST_MAG30-4030</name>
</gene>
<dbReference type="AlphaFoldDB" id="A0A6J4TVX4"/>
<dbReference type="Gene3D" id="1.25.40.10">
    <property type="entry name" value="Tetratricopeptide repeat domain"/>
    <property type="match status" value="1"/>
</dbReference>
<proteinExistence type="predicted"/>
<dbReference type="InterPro" id="IPR011990">
    <property type="entry name" value="TPR-like_helical_dom_sf"/>
</dbReference>
<dbReference type="InterPro" id="IPR029055">
    <property type="entry name" value="Ntn_hydrolases_N"/>
</dbReference>
<name>A0A6J4TVX4_9ACTN</name>
<protein>
    <submittedName>
        <fullName evidence="1">Uncharacterized protein</fullName>
    </submittedName>
</protein>
<dbReference type="Pfam" id="PF06267">
    <property type="entry name" value="DUF1028"/>
    <property type="match status" value="1"/>
</dbReference>
<sequence length="297" mass="31256">MRHGTYSIVALDPSTGELGAAVQSHWFSVGSLCTWARPGVGAVATQSVVEPAYGPELLARLADGAEPEAALEEALGRDALRAVRQVAVVDGRGRVAVRTGDDCIAHAGHVTGEHFSCQANMMARDTVPPAMAAAYEAAEGDLATRLLAALHGAEGQGGDVRGRQSAAVLVVPAEGPEWQWRVDLRVEDHPDPLAEMGRLLKLHRAYGLADEADELVGAGRLDEAGPLYRQAAELVPESHELLFWSGLAVAQAGDVEGGAAIVGRAAEVHPGWRVLLARLSPEFAPAGADVRRALDWD</sequence>
<dbReference type="SUPFAM" id="SSF56235">
    <property type="entry name" value="N-terminal nucleophile aminohydrolases (Ntn hydrolases)"/>
    <property type="match status" value="1"/>
</dbReference>
<dbReference type="SUPFAM" id="SSF48452">
    <property type="entry name" value="TPR-like"/>
    <property type="match status" value="1"/>
</dbReference>
<dbReference type="PANTHER" id="PTHR39328:SF1">
    <property type="entry name" value="BLL2871 PROTEIN"/>
    <property type="match status" value="1"/>
</dbReference>
<evidence type="ECO:0000313" key="1">
    <source>
        <dbReference type="EMBL" id="CAA9533933.1"/>
    </source>
</evidence>
<dbReference type="InterPro" id="IPR010430">
    <property type="entry name" value="DUF1028"/>
</dbReference>